<reference evidence="1 2" key="1">
    <citation type="submission" date="2018-11" db="EMBL/GenBank/DDBJ databases">
        <authorList>
            <person name="Lopez-Roques C."/>
            <person name="Donnadieu C."/>
            <person name="Bouchez O."/>
            <person name="Klopp C."/>
            <person name="Cabau C."/>
            <person name="Zahm M."/>
        </authorList>
    </citation>
    <scope>NUCLEOTIDE SEQUENCE [LARGE SCALE GENOMIC DNA]</scope>
    <source>
        <strain evidence="1">RS831</strain>
        <tissue evidence="1">Whole body</tissue>
    </source>
</reference>
<dbReference type="EMBL" id="CM012445">
    <property type="protein sequence ID" value="RVE68312.1"/>
    <property type="molecule type" value="Genomic_DNA"/>
</dbReference>
<organism evidence="1 2">
    <name type="scientific">Oryzias javanicus</name>
    <name type="common">Javanese ricefish</name>
    <name type="synonym">Aplocheilus javanicus</name>
    <dbReference type="NCBI Taxonomy" id="123683"/>
    <lineage>
        <taxon>Eukaryota</taxon>
        <taxon>Metazoa</taxon>
        <taxon>Chordata</taxon>
        <taxon>Craniata</taxon>
        <taxon>Vertebrata</taxon>
        <taxon>Euteleostomi</taxon>
        <taxon>Actinopterygii</taxon>
        <taxon>Neopterygii</taxon>
        <taxon>Teleostei</taxon>
        <taxon>Neoteleostei</taxon>
        <taxon>Acanthomorphata</taxon>
        <taxon>Ovalentaria</taxon>
        <taxon>Atherinomorphae</taxon>
        <taxon>Beloniformes</taxon>
        <taxon>Adrianichthyidae</taxon>
        <taxon>Oryziinae</taxon>
        <taxon>Oryzias</taxon>
    </lineage>
</organism>
<gene>
    <name evidence="1" type="ORF">OJAV_G00090740</name>
</gene>
<keyword evidence="2" id="KW-1185">Reference proteome</keyword>
<proteinExistence type="predicted"/>
<accession>A0A3S2M5H0</accession>
<evidence type="ECO:0000313" key="2">
    <source>
        <dbReference type="Proteomes" id="UP000283210"/>
    </source>
</evidence>
<sequence length="103" mass="11483">MDGCGTRGYNEADVREQLHRSRRPRGMKDALQLRVQLDCASAAASGVQKGRLGEVAALPSGDSTFSSISICTEQEARKKQRPRGLKSFERSRLLMERSERCLE</sequence>
<protein>
    <submittedName>
        <fullName evidence="1">Uncharacterized protein</fullName>
    </submittedName>
</protein>
<dbReference type="Proteomes" id="UP000283210">
    <property type="component" value="Chromosome 9"/>
</dbReference>
<evidence type="ECO:0000313" key="1">
    <source>
        <dbReference type="EMBL" id="RVE68312.1"/>
    </source>
</evidence>
<name>A0A3S2M5H0_ORYJA</name>
<dbReference type="AlphaFoldDB" id="A0A3S2M5H0"/>
<reference evidence="1 2" key="2">
    <citation type="submission" date="2019-01" db="EMBL/GenBank/DDBJ databases">
        <title>A chromosome length genome reference of the Java medaka (oryzias javanicus).</title>
        <authorList>
            <person name="Herpin A."/>
            <person name="Takehana Y."/>
            <person name="Naruse K."/>
            <person name="Ansai S."/>
            <person name="Kawaguchi M."/>
        </authorList>
    </citation>
    <scope>NUCLEOTIDE SEQUENCE [LARGE SCALE GENOMIC DNA]</scope>
    <source>
        <strain evidence="1">RS831</strain>
        <tissue evidence="1">Whole body</tissue>
    </source>
</reference>